<keyword evidence="3" id="KW-1185">Reference proteome</keyword>
<keyword evidence="1" id="KW-0732">Signal</keyword>
<gene>
    <name evidence="2" type="ORF">BZG01_21040</name>
</gene>
<dbReference type="EMBL" id="MVDE01000065">
    <property type="protein sequence ID" value="PKQ60400.1"/>
    <property type="molecule type" value="Genomic_DNA"/>
</dbReference>
<evidence type="ECO:0008006" key="4">
    <source>
        <dbReference type="Google" id="ProtNLM"/>
    </source>
</evidence>
<evidence type="ECO:0000313" key="2">
    <source>
        <dbReference type="EMBL" id="PKQ60400.1"/>
    </source>
</evidence>
<protein>
    <recommendedName>
        <fullName evidence="4">Deacetylase PdaC domain-containing protein</fullName>
    </recommendedName>
</protein>
<accession>A0A2N3HQT1</accession>
<feature type="signal peptide" evidence="1">
    <location>
        <begin position="1"/>
        <end position="21"/>
    </location>
</feature>
<dbReference type="AlphaFoldDB" id="A0A2N3HQT1"/>
<dbReference type="RefSeq" id="WP_101311819.1">
    <property type="nucleotide sequence ID" value="NZ_MVDE01000065.1"/>
</dbReference>
<evidence type="ECO:0000256" key="1">
    <source>
        <dbReference type="SAM" id="SignalP"/>
    </source>
</evidence>
<evidence type="ECO:0000313" key="3">
    <source>
        <dbReference type="Proteomes" id="UP000233618"/>
    </source>
</evidence>
<name>A0A2N3HQT1_9BACT</name>
<proteinExistence type="predicted"/>
<comment type="caution">
    <text evidence="2">The sequence shown here is derived from an EMBL/GenBank/DDBJ whole genome shotgun (WGS) entry which is preliminary data.</text>
</comment>
<feature type="chain" id="PRO_5014710279" description="Deacetylase PdaC domain-containing protein" evidence="1">
    <location>
        <begin position="22"/>
        <end position="277"/>
    </location>
</feature>
<sequence>MRITVYLQLILICLFTNCASAQLPNIEKVEVFEFKDSIVTSDYNCSYLLPKILNKDKDKERKMSVAMAQSVYYTPLFGCCADYNNMINITLEELIEKERKCVNKRKENDGVYEVNSSYEMSFNKLGFVSWDFSIYAWHSNGVNPYRFPVCFDTKKADLFTTIDIFKDSLRLQLLSKIELKILEDVMADIEYQVNNYNAQTTIRGGVIECNRSHFPLVKIPDGYMSTSNGVDGIIFYIKGSFPTVYSKVEGDIFTIFMSLSDLKPYFKERFKKRIGLK</sequence>
<organism evidence="2 3">
    <name type="scientific">Labilibaculum manganireducens</name>
    <dbReference type="NCBI Taxonomy" id="1940525"/>
    <lineage>
        <taxon>Bacteria</taxon>
        <taxon>Pseudomonadati</taxon>
        <taxon>Bacteroidota</taxon>
        <taxon>Bacteroidia</taxon>
        <taxon>Marinilabiliales</taxon>
        <taxon>Marinifilaceae</taxon>
        <taxon>Labilibaculum</taxon>
    </lineage>
</organism>
<reference evidence="2 3" key="1">
    <citation type="journal article" date="2017" name="Front. Microbiol.">
        <title>Labilibaculum manganireducens gen. nov., sp. nov. and Labilibaculum filiforme sp. nov., Novel Bacteroidetes Isolated from Subsurface Sediments of the Baltic Sea.</title>
        <authorList>
            <person name="Vandieken V."/>
            <person name="Marshall I.P."/>
            <person name="Niemann H."/>
            <person name="Engelen B."/>
            <person name="Cypionka H."/>
        </authorList>
    </citation>
    <scope>NUCLEOTIDE SEQUENCE [LARGE SCALE GENOMIC DNA]</scope>
    <source>
        <strain evidence="2 3">59.10-2M</strain>
    </source>
</reference>
<dbReference type="Proteomes" id="UP000233618">
    <property type="component" value="Unassembled WGS sequence"/>
</dbReference>